<feature type="region of interest" description="Disordered" evidence="1">
    <location>
        <begin position="377"/>
        <end position="575"/>
    </location>
</feature>
<feature type="compositionally biased region" description="Acidic residues" evidence="1">
    <location>
        <begin position="21"/>
        <end position="46"/>
    </location>
</feature>
<feature type="compositionally biased region" description="Polar residues" evidence="1">
    <location>
        <begin position="230"/>
        <end position="254"/>
    </location>
</feature>
<keyword evidence="3" id="KW-1185">Reference proteome</keyword>
<feature type="compositionally biased region" description="Basic and acidic residues" evidence="1">
    <location>
        <begin position="95"/>
        <end position="111"/>
    </location>
</feature>
<feature type="compositionally biased region" description="Polar residues" evidence="1">
    <location>
        <begin position="203"/>
        <end position="214"/>
    </location>
</feature>
<feature type="compositionally biased region" description="Basic and acidic residues" evidence="1">
    <location>
        <begin position="451"/>
        <end position="463"/>
    </location>
</feature>
<dbReference type="AlphaFoldDB" id="A0A3A2ZIK9"/>
<feature type="compositionally biased region" description="Low complexity" evidence="1">
    <location>
        <begin position="377"/>
        <end position="386"/>
    </location>
</feature>
<evidence type="ECO:0000313" key="3">
    <source>
        <dbReference type="Proteomes" id="UP000266188"/>
    </source>
</evidence>
<proteinExistence type="predicted"/>
<feature type="compositionally biased region" description="Basic and acidic residues" evidence="1">
    <location>
        <begin position="478"/>
        <end position="488"/>
    </location>
</feature>
<feature type="region of interest" description="Disordered" evidence="1">
    <location>
        <begin position="150"/>
        <end position="179"/>
    </location>
</feature>
<feature type="compositionally biased region" description="Basic and acidic residues" evidence="1">
    <location>
        <begin position="536"/>
        <end position="549"/>
    </location>
</feature>
<comment type="caution">
    <text evidence="2">The sequence shown here is derived from an EMBL/GenBank/DDBJ whole genome shotgun (WGS) entry which is preliminary data.</text>
</comment>
<name>A0A3A2ZIK9_9EURO</name>
<accession>A0A3A2ZIK9</accession>
<evidence type="ECO:0000313" key="2">
    <source>
        <dbReference type="EMBL" id="RJE22988.1"/>
    </source>
</evidence>
<reference evidence="3" key="1">
    <citation type="submission" date="2017-02" db="EMBL/GenBank/DDBJ databases">
        <authorList>
            <person name="Tafer H."/>
            <person name="Lopandic K."/>
        </authorList>
    </citation>
    <scope>NUCLEOTIDE SEQUENCE [LARGE SCALE GENOMIC DNA]</scope>
    <source>
        <strain evidence="3">CBS 366.77</strain>
    </source>
</reference>
<gene>
    <name evidence="2" type="ORF">PHISCL_04679</name>
</gene>
<dbReference type="Proteomes" id="UP000266188">
    <property type="component" value="Unassembled WGS sequence"/>
</dbReference>
<feature type="compositionally biased region" description="Polar residues" evidence="1">
    <location>
        <begin position="414"/>
        <end position="426"/>
    </location>
</feature>
<dbReference type="EMBL" id="MVGC01000141">
    <property type="protein sequence ID" value="RJE22988.1"/>
    <property type="molecule type" value="Genomic_DNA"/>
</dbReference>
<organism evidence="2 3">
    <name type="scientific">Aspergillus sclerotialis</name>
    <dbReference type="NCBI Taxonomy" id="2070753"/>
    <lineage>
        <taxon>Eukaryota</taxon>
        <taxon>Fungi</taxon>
        <taxon>Dikarya</taxon>
        <taxon>Ascomycota</taxon>
        <taxon>Pezizomycotina</taxon>
        <taxon>Eurotiomycetes</taxon>
        <taxon>Eurotiomycetidae</taxon>
        <taxon>Eurotiales</taxon>
        <taxon>Aspergillaceae</taxon>
        <taxon>Aspergillus</taxon>
        <taxon>Aspergillus subgen. Polypaecilum</taxon>
    </lineage>
</organism>
<evidence type="ECO:0000256" key="1">
    <source>
        <dbReference type="SAM" id="MobiDB-lite"/>
    </source>
</evidence>
<feature type="compositionally biased region" description="Basic and acidic residues" evidence="1">
    <location>
        <begin position="165"/>
        <end position="179"/>
    </location>
</feature>
<feature type="compositionally biased region" description="Low complexity" evidence="1">
    <location>
        <begin position="155"/>
        <end position="164"/>
    </location>
</feature>
<dbReference type="OrthoDB" id="5226996at2759"/>
<sequence>MSTYYTSMFYPPKRSRAMSASEEEEEEDSDYPSEESGQFDDAVESDSEQHSAKRRRSNDWPLNDNIDGTAGIQRWKFPGNGSPRGRAGSGPCRLARGDRPRRSRFIEERMSDSVSAKPPSIFTGEPRDPKGQRNSGIFRFGKAIASAFNPFGAWSSGSETSKTSTESERGGKDDAVLQAERAYEELKKAGFKGTKQGGYIQHGNGNRVDSNVADQTWKMIQEKMEYGAQPSHSHSQSPEKQVRQDSTGSSQLSATPGRRDGTPLLSPFQDLRRAKSAFAIPYIKRHGSTHSQSGVSEPSDEPEVRRQKSRKEIQRQTKLIKKVSNLEEKLDKARRELRELSGDGEVQPQTLCMERPYTRKFVPGALPSLPSERLLESCLPLSGSPEPETEPPHLTLMSPNVSRMGESQEDVQYDQATKHSTTPRNPKSSKRSKKDLALDSSPRKRKSPNPETKREPTQTDRAESMTSQTPRRAKLQKTNKDDSPRAAEQKQFQPDDGPSPSKKTQANIRSPRLRMRKGQTNLRSAIGNDNNQGSDPEPHSQYHTQEAHTTKPTLIRIKRNRRSVQDSIPPVPPIPKDFIAAAASVDTRFVKEPEPTGYSTQSKIKTEEFSWPEDCF</sequence>
<dbReference type="STRING" id="2070753.A0A3A2ZIK9"/>
<feature type="compositionally biased region" description="Polar residues" evidence="1">
    <location>
        <begin position="518"/>
        <end position="534"/>
    </location>
</feature>
<feature type="region of interest" description="Disordered" evidence="1">
    <location>
        <begin position="194"/>
        <end position="318"/>
    </location>
</feature>
<feature type="region of interest" description="Disordered" evidence="1">
    <location>
        <begin position="592"/>
        <end position="616"/>
    </location>
</feature>
<feature type="region of interest" description="Disordered" evidence="1">
    <location>
        <begin position="1"/>
        <end position="135"/>
    </location>
</feature>
<protein>
    <submittedName>
        <fullName evidence="2">Nuclear RNA binding protein</fullName>
    </submittedName>
</protein>
<feature type="compositionally biased region" description="Basic and acidic residues" evidence="1">
    <location>
        <begin position="302"/>
        <end position="315"/>
    </location>
</feature>